<feature type="compositionally biased region" description="Polar residues" evidence="1">
    <location>
        <begin position="1"/>
        <end position="10"/>
    </location>
</feature>
<evidence type="ECO:0000313" key="2">
    <source>
        <dbReference type="EMBL" id="KAF6480618.1"/>
    </source>
</evidence>
<proteinExistence type="predicted"/>
<dbReference type="Proteomes" id="UP000550707">
    <property type="component" value="Unassembled WGS sequence"/>
</dbReference>
<feature type="region of interest" description="Disordered" evidence="1">
    <location>
        <begin position="1"/>
        <end position="48"/>
    </location>
</feature>
<name>A0A7J8I8J1_MOLMO</name>
<accession>A0A7J8I8J1</accession>
<feature type="compositionally biased region" description="Basic and acidic residues" evidence="1">
    <location>
        <begin position="120"/>
        <end position="139"/>
    </location>
</feature>
<keyword evidence="3" id="KW-1185">Reference proteome</keyword>
<evidence type="ECO:0000256" key="1">
    <source>
        <dbReference type="SAM" id="MobiDB-lite"/>
    </source>
</evidence>
<reference evidence="2 3" key="1">
    <citation type="journal article" date="2020" name="Nature">
        <title>Six reference-quality genomes reveal evolution of bat adaptations.</title>
        <authorList>
            <person name="Jebb D."/>
            <person name="Huang Z."/>
            <person name="Pippel M."/>
            <person name="Hughes G.M."/>
            <person name="Lavrichenko K."/>
            <person name="Devanna P."/>
            <person name="Winkler S."/>
            <person name="Jermiin L.S."/>
            <person name="Skirmuntt E.C."/>
            <person name="Katzourakis A."/>
            <person name="Burkitt-Gray L."/>
            <person name="Ray D.A."/>
            <person name="Sullivan K.A.M."/>
            <person name="Roscito J.G."/>
            <person name="Kirilenko B.M."/>
            <person name="Davalos L.M."/>
            <person name="Corthals A.P."/>
            <person name="Power M.L."/>
            <person name="Jones G."/>
            <person name="Ransome R.D."/>
            <person name="Dechmann D.K.N."/>
            <person name="Locatelli A.G."/>
            <person name="Puechmaille S.J."/>
            <person name="Fedrigo O."/>
            <person name="Jarvis E.D."/>
            <person name="Hiller M."/>
            <person name="Vernes S.C."/>
            <person name="Myers E.W."/>
            <person name="Teeling E.C."/>
        </authorList>
    </citation>
    <scope>NUCLEOTIDE SEQUENCE [LARGE SCALE GENOMIC DNA]</scope>
    <source>
        <strain evidence="2">MMolMol1</strain>
        <tissue evidence="2">Muscle</tissue>
    </source>
</reference>
<dbReference type="InParanoid" id="A0A7J8I8J1"/>
<protein>
    <submittedName>
        <fullName evidence="2">Uncharacterized protein</fullName>
    </submittedName>
</protein>
<dbReference type="AlphaFoldDB" id="A0A7J8I8J1"/>
<feature type="region of interest" description="Disordered" evidence="1">
    <location>
        <begin position="74"/>
        <end position="145"/>
    </location>
</feature>
<organism evidence="2 3">
    <name type="scientific">Molossus molossus</name>
    <name type="common">Pallas' mastiff bat</name>
    <name type="synonym">Vespertilio molossus</name>
    <dbReference type="NCBI Taxonomy" id="27622"/>
    <lineage>
        <taxon>Eukaryota</taxon>
        <taxon>Metazoa</taxon>
        <taxon>Chordata</taxon>
        <taxon>Craniata</taxon>
        <taxon>Vertebrata</taxon>
        <taxon>Euteleostomi</taxon>
        <taxon>Mammalia</taxon>
        <taxon>Eutheria</taxon>
        <taxon>Laurasiatheria</taxon>
        <taxon>Chiroptera</taxon>
        <taxon>Yangochiroptera</taxon>
        <taxon>Molossidae</taxon>
        <taxon>Molossus</taxon>
    </lineage>
</organism>
<comment type="caution">
    <text evidence="2">The sequence shown here is derived from an EMBL/GenBank/DDBJ whole genome shotgun (WGS) entry which is preliminary data.</text>
</comment>
<evidence type="ECO:0000313" key="3">
    <source>
        <dbReference type="Proteomes" id="UP000550707"/>
    </source>
</evidence>
<sequence>MPTHPGTLTRSPRRRSRVPQGRAARLPAPAHSSSLPSPPPCCGRNKHKPVQTADCMALGILCVPLPEASCPPGLCQGRGAEAVAPSESRGQLPPRPLSRAWGGGCGSIRVLRNGPRRSRREQEPSPRDRTAGLRGEGRAGLHSCL</sequence>
<gene>
    <name evidence="2" type="ORF">HJG59_010497</name>
</gene>
<dbReference type="EMBL" id="JACASF010000004">
    <property type="protein sequence ID" value="KAF6480618.1"/>
    <property type="molecule type" value="Genomic_DNA"/>
</dbReference>
<feature type="compositionally biased region" description="Low complexity" evidence="1">
    <location>
        <begin position="22"/>
        <end position="35"/>
    </location>
</feature>